<dbReference type="Pfam" id="PF15886">
    <property type="entry name" value="CBM39"/>
    <property type="match status" value="1"/>
</dbReference>
<evidence type="ECO:0000259" key="2">
    <source>
        <dbReference type="PROSITE" id="PS51762"/>
    </source>
</evidence>
<dbReference type="GO" id="GO:0030246">
    <property type="term" value="F:carbohydrate binding"/>
    <property type="evidence" value="ECO:0007669"/>
    <property type="project" value="InterPro"/>
</dbReference>
<dbReference type="EMBL" id="JAAOIC020000067">
    <property type="protein sequence ID" value="KAG8034918.1"/>
    <property type="molecule type" value="Genomic_DNA"/>
</dbReference>
<dbReference type="InterPro" id="IPR000757">
    <property type="entry name" value="Beta-glucanase-like"/>
</dbReference>
<dbReference type="OrthoDB" id="4781at2759"/>
<feature type="chain" id="PRO_5035281825" evidence="1">
    <location>
        <begin position="20"/>
        <end position="525"/>
    </location>
</feature>
<comment type="caution">
    <text evidence="4">The sequence shown here is derived from an EMBL/GenBank/DDBJ whole genome shotgun (WGS) entry which is preliminary data.</text>
</comment>
<accession>A0A8J5QK14</accession>
<dbReference type="AlphaFoldDB" id="A0A8J5QK14"/>
<feature type="signal peptide" evidence="1">
    <location>
        <begin position="1"/>
        <end position="19"/>
    </location>
</feature>
<dbReference type="PROSITE" id="PS51969">
    <property type="entry name" value="CBM39"/>
    <property type="match status" value="1"/>
</dbReference>
<feature type="domain" description="GH16" evidence="2">
    <location>
        <begin position="133"/>
        <end position="431"/>
    </location>
</feature>
<dbReference type="GO" id="GO:0005975">
    <property type="term" value="P:carbohydrate metabolic process"/>
    <property type="evidence" value="ECO:0007669"/>
    <property type="project" value="InterPro"/>
</dbReference>
<feature type="domain" description="CBM39" evidence="3">
    <location>
        <begin position="21"/>
        <end position="121"/>
    </location>
</feature>
<gene>
    <name evidence="4" type="ORF">G9C98_007994</name>
</gene>
<evidence type="ECO:0000313" key="5">
    <source>
        <dbReference type="Proteomes" id="UP000729913"/>
    </source>
</evidence>
<evidence type="ECO:0000313" key="4">
    <source>
        <dbReference type="EMBL" id="KAG8034918.1"/>
    </source>
</evidence>
<sequence length="525" mass="59049">MSSVLAVIISLAIINYSDGRYTPPQAKVEPLYPKGIMISIPDEKGISLVAFHIKFNEEFEGIEAGTIARDILRVKNGRWAYEDQTTELTFGDTVYYWVHVVYEGLGYNLLFQEHRVDAFFNKDGTRANVNPVIDQTQNCTPSASKLYDSFGKTYREACQGQLIFEDNFELFNTSKWRAVERFTSAPDYAFVVYRNNEKNIKVNEGKLNLCPILIESEFGRDFIRHGSLNLEMCTEEMDSSDCKREARGAYILPPVSSGYVDTKKSFSFVYGKIEIRAKLPKGDWIYPIISLEPLQDAEATSYPQLRVASSLGNAVLLSSGGADLSGHLLTAGKIQRNDGQGLFDQRVGSIELPKRFAANYWSDEYHIYQLEWSSSKITVKVDNVEYGTMDTNSAFDRPFYIALAVAVGGHEEFPDGTVSNGYSKPWRNVGSKILGILFINMSLINATIWTLIHDSIQNNVAGIPAVHQHTEWDFNPEHGKARRAQYEALNGPLGKDLIERLGNGMNNFNGPWGLKVSKVKPDLRY</sequence>
<keyword evidence="1" id="KW-0732">Signal</keyword>
<feature type="non-terminal residue" evidence="4">
    <location>
        <position position="1"/>
    </location>
</feature>
<evidence type="ECO:0000259" key="3">
    <source>
        <dbReference type="PROSITE" id="PS51969"/>
    </source>
</evidence>
<protein>
    <submittedName>
        <fullName evidence="4">Uncharacterized protein</fullName>
    </submittedName>
</protein>
<evidence type="ECO:0000256" key="1">
    <source>
        <dbReference type="SAM" id="SignalP"/>
    </source>
</evidence>
<dbReference type="PANTHER" id="PTHR10963">
    <property type="entry name" value="GLYCOSYL HYDROLASE-RELATED"/>
    <property type="match status" value="1"/>
</dbReference>
<name>A0A8J5QK14_9HYME</name>
<reference evidence="4" key="1">
    <citation type="submission" date="2020-03" db="EMBL/GenBank/DDBJ databases">
        <authorList>
            <person name="Chebbi M.A."/>
            <person name="Drezen J.M."/>
        </authorList>
    </citation>
    <scope>NUCLEOTIDE SEQUENCE</scope>
    <source>
        <tissue evidence="4">Whole body</tissue>
    </source>
</reference>
<dbReference type="Proteomes" id="UP000729913">
    <property type="component" value="Unassembled WGS sequence"/>
</dbReference>
<dbReference type="GO" id="GO:0004553">
    <property type="term" value="F:hydrolase activity, hydrolyzing O-glycosyl compounds"/>
    <property type="evidence" value="ECO:0007669"/>
    <property type="project" value="InterPro"/>
</dbReference>
<organism evidence="4 5">
    <name type="scientific">Cotesia typhae</name>
    <dbReference type="NCBI Taxonomy" id="2053667"/>
    <lineage>
        <taxon>Eukaryota</taxon>
        <taxon>Metazoa</taxon>
        <taxon>Ecdysozoa</taxon>
        <taxon>Arthropoda</taxon>
        <taxon>Hexapoda</taxon>
        <taxon>Insecta</taxon>
        <taxon>Pterygota</taxon>
        <taxon>Neoptera</taxon>
        <taxon>Endopterygota</taxon>
        <taxon>Hymenoptera</taxon>
        <taxon>Apocrita</taxon>
        <taxon>Ichneumonoidea</taxon>
        <taxon>Braconidae</taxon>
        <taxon>Microgastrinae</taxon>
        <taxon>Cotesia</taxon>
    </lineage>
</organism>
<dbReference type="InterPro" id="IPR031756">
    <property type="entry name" value="BGBP_N"/>
</dbReference>
<proteinExistence type="predicted"/>
<reference evidence="4" key="2">
    <citation type="submission" date="2021-04" db="EMBL/GenBank/DDBJ databases">
        <title>Genome-wide patterns of bracovirus chromosomal integration into multiple host tissues during parasitism.</title>
        <authorList>
            <person name="Chebbi M.A.C."/>
        </authorList>
    </citation>
    <scope>NUCLEOTIDE SEQUENCE</scope>
    <source>
        <tissue evidence="4">Whole body</tissue>
    </source>
</reference>
<keyword evidence="5" id="KW-1185">Reference proteome</keyword>
<dbReference type="InterPro" id="IPR050546">
    <property type="entry name" value="Glycosyl_Hydrlase_16"/>
</dbReference>
<dbReference type="PROSITE" id="PS51762">
    <property type="entry name" value="GH16_2"/>
    <property type="match status" value="1"/>
</dbReference>
<dbReference type="PANTHER" id="PTHR10963:SF60">
    <property type="entry name" value="GRAM-NEGATIVE BACTERIA-BINDING PROTEIN 1-RELATED"/>
    <property type="match status" value="1"/>
</dbReference>